<dbReference type="REBASE" id="408661">
    <property type="entry name" value="M2.UtbRsORF124P"/>
</dbReference>
<feature type="domain" description="DNA methylase N-4/N-6" evidence="5">
    <location>
        <begin position="24"/>
        <end position="212"/>
    </location>
</feature>
<evidence type="ECO:0000313" key="7">
    <source>
        <dbReference type="Proteomes" id="UP000001691"/>
    </source>
</evidence>
<comment type="similarity">
    <text evidence="1 4">Belongs to the N(4)/N(6)-methyltransferase family.</text>
</comment>
<dbReference type="PRINTS" id="PR00508">
    <property type="entry name" value="S21N4MTFRASE"/>
</dbReference>
<organism evidence="6 7">
    <name type="scientific">Endomicrobium trichonymphae</name>
    <dbReference type="NCBI Taxonomy" id="1408204"/>
    <lineage>
        <taxon>Bacteria</taxon>
        <taxon>Pseudomonadati</taxon>
        <taxon>Elusimicrobiota</taxon>
        <taxon>Endomicrobiia</taxon>
        <taxon>Endomicrobiales</taxon>
        <taxon>Endomicrobiaceae</taxon>
        <taxon>Candidatus Endomicrobiellum</taxon>
    </lineage>
</organism>
<dbReference type="GO" id="GO:0032259">
    <property type="term" value="P:methylation"/>
    <property type="evidence" value="ECO:0007669"/>
    <property type="project" value="UniProtKB-KW"/>
</dbReference>
<dbReference type="Pfam" id="PF01555">
    <property type="entry name" value="N6_N4_Mtase"/>
    <property type="match status" value="1"/>
</dbReference>
<dbReference type="SUPFAM" id="SSF53335">
    <property type="entry name" value="S-adenosyl-L-methionine-dependent methyltransferases"/>
    <property type="match status" value="1"/>
</dbReference>
<dbReference type="AlphaFoldDB" id="B1H0G6"/>
<dbReference type="GO" id="GO:0008170">
    <property type="term" value="F:N-methyltransferase activity"/>
    <property type="evidence" value="ECO:0007669"/>
    <property type="project" value="InterPro"/>
</dbReference>
<evidence type="ECO:0000313" key="6">
    <source>
        <dbReference type="EMBL" id="BAG13998.1"/>
    </source>
</evidence>
<dbReference type="EMBL" id="AP009510">
    <property type="protein sequence ID" value="BAG13998.1"/>
    <property type="molecule type" value="Genomic_DNA"/>
</dbReference>
<accession>B1H0G6</accession>
<dbReference type="HOGENOM" id="CLU_024927_5_4_0"/>
<dbReference type="InterPro" id="IPR002941">
    <property type="entry name" value="DNA_methylase_N4/N6"/>
</dbReference>
<keyword evidence="3" id="KW-0808">Transferase</keyword>
<keyword evidence="7" id="KW-1185">Reference proteome</keyword>
<evidence type="ECO:0000256" key="3">
    <source>
        <dbReference type="ARBA" id="ARBA00022679"/>
    </source>
</evidence>
<dbReference type="PROSITE" id="PS00092">
    <property type="entry name" value="N6_MTASE"/>
    <property type="match status" value="1"/>
</dbReference>
<sequence>MLESNKIYNLDCFTFFNQVEKESIDLAIIDPPYNMKKAKGDTFKSHQDFLYFTFKWINALIPTLKETGSLYIFNTPFNCAYILQYLVDKGLIFQNWITWDKRDGLGTSKTKYSNGQESILFFTKNKKHIFNYDEIRVPYESTERIEHASKKGILKNGKRWFPNDKGRLCGEVWHIVSERHRNKINGKTIKNEHVASKPLELIERIIKASSNEKI</sequence>
<dbReference type="InterPro" id="IPR029063">
    <property type="entry name" value="SAM-dependent_MTases_sf"/>
</dbReference>
<protein>
    <recommendedName>
        <fullName evidence="4">Methyltransferase</fullName>
        <ecNumber evidence="4">2.1.1.-</ecNumber>
    </recommendedName>
</protein>
<dbReference type="Gene3D" id="3.40.50.150">
    <property type="entry name" value="Vaccinia Virus protein VP39"/>
    <property type="match status" value="1"/>
</dbReference>
<evidence type="ECO:0000256" key="1">
    <source>
        <dbReference type="ARBA" id="ARBA00006594"/>
    </source>
</evidence>
<dbReference type="RefSeq" id="WP_015423523.1">
    <property type="nucleotide sequence ID" value="NC_020419.1"/>
</dbReference>
<dbReference type="InterPro" id="IPR001091">
    <property type="entry name" value="RM_Methyltransferase"/>
</dbReference>
<evidence type="ECO:0000256" key="2">
    <source>
        <dbReference type="ARBA" id="ARBA00022603"/>
    </source>
</evidence>
<dbReference type="Proteomes" id="UP000001691">
    <property type="component" value="Chromosome"/>
</dbReference>
<gene>
    <name evidence="6" type="ordered locus">TGRD_505</name>
</gene>
<reference evidence="7" key="1">
    <citation type="journal article" date="2008" name="Proc. Natl. Acad. Sci. U.S.A.">
        <title>Complete genome of the uncultured termite group 1 bacteria in a single host protist cell.</title>
        <authorList>
            <person name="Hongoh Y."/>
            <person name="Sharma V.K."/>
            <person name="Prakash T."/>
            <person name="Noda S."/>
            <person name="Taylor T.D."/>
            <person name="Kudo T."/>
            <person name="Sakaki Y."/>
            <person name="Toyoda A."/>
            <person name="Hattori M."/>
            <person name="Ohkuma M."/>
        </authorList>
    </citation>
    <scope>NUCLEOTIDE SEQUENCE [LARGE SCALE GENOMIC DNA]</scope>
    <source>
        <strain evidence="7">Rs-D17 genomovar Ri2008</strain>
    </source>
</reference>
<dbReference type="GO" id="GO:0003677">
    <property type="term" value="F:DNA binding"/>
    <property type="evidence" value="ECO:0007669"/>
    <property type="project" value="InterPro"/>
</dbReference>
<dbReference type="PATRIC" id="fig|471821.5.peg.842"/>
<keyword evidence="2 6" id="KW-0489">Methyltransferase</keyword>
<name>B1H0G6_ENDTX</name>
<dbReference type="KEGG" id="rsd:TGRD_505"/>
<evidence type="ECO:0000256" key="4">
    <source>
        <dbReference type="RuleBase" id="RU362026"/>
    </source>
</evidence>
<dbReference type="EC" id="2.1.1.-" evidence="4"/>
<dbReference type="InterPro" id="IPR002052">
    <property type="entry name" value="DNA_methylase_N6_adenine_CS"/>
</dbReference>
<evidence type="ECO:0000259" key="5">
    <source>
        <dbReference type="Pfam" id="PF01555"/>
    </source>
</evidence>
<proteinExistence type="inferred from homology"/>